<evidence type="ECO:0000313" key="3">
    <source>
        <dbReference type="Proteomes" id="UP001200334"/>
    </source>
</evidence>
<gene>
    <name evidence="2" type="ORF">LOB85_07460</name>
</gene>
<dbReference type="InterPro" id="IPR001173">
    <property type="entry name" value="Glyco_trans_2-like"/>
</dbReference>
<dbReference type="InterPro" id="IPR029044">
    <property type="entry name" value="Nucleotide-diphossugar_trans"/>
</dbReference>
<evidence type="ECO:0000259" key="1">
    <source>
        <dbReference type="Pfam" id="PF00535"/>
    </source>
</evidence>
<proteinExistence type="predicted"/>
<dbReference type="Proteomes" id="UP001200334">
    <property type="component" value="Unassembled WGS sequence"/>
</dbReference>
<name>A0ABD4SKX6_LACDL</name>
<dbReference type="InterPro" id="IPR050834">
    <property type="entry name" value="Glycosyltransf_2"/>
</dbReference>
<evidence type="ECO:0000313" key="2">
    <source>
        <dbReference type="EMBL" id="MCD5563939.1"/>
    </source>
</evidence>
<reference evidence="2 3" key="1">
    <citation type="submission" date="2021-12" db="EMBL/GenBank/DDBJ databases">
        <title>Antimicrobial susceptibility of Lactobacillus delbrueckii subsp. lactis obtained from milk products and other habitats.</title>
        <authorList>
            <person name="Shani N."/>
        </authorList>
    </citation>
    <scope>NUCLEOTIDE SEQUENCE [LARGE SCALE GENOMIC DNA]</scope>
    <source>
        <strain evidence="2 3">FAM 21755</strain>
    </source>
</reference>
<dbReference type="EMBL" id="JAJNUY010000035">
    <property type="protein sequence ID" value="MCD5563939.1"/>
    <property type="molecule type" value="Genomic_DNA"/>
</dbReference>
<dbReference type="AlphaFoldDB" id="A0ABD4SKX6"/>
<dbReference type="SUPFAM" id="SSF53448">
    <property type="entry name" value="Nucleotide-diphospho-sugar transferases"/>
    <property type="match status" value="1"/>
</dbReference>
<accession>A0ABD4SKX6</accession>
<dbReference type="PANTHER" id="PTHR43685">
    <property type="entry name" value="GLYCOSYLTRANSFERASE"/>
    <property type="match status" value="1"/>
</dbReference>
<feature type="domain" description="Glycosyltransferase 2-like" evidence="1">
    <location>
        <begin position="5"/>
        <end position="181"/>
    </location>
</feature>
<dbReference type="PANTHER" id="PTHR43685:SF2">
    <property type="entry name" value="GLYCOSYLTRANSFERASE 2-LIKE DOMAIN-CONTAINING PROTEIN"/>
    <property type="match status" value="1"/>
</dbReference>
<comment type="caution">
    <text evidence="2">The sequence shown here is derived from an EMBL/GenBank/DDBJ whole genome shotgun (WGS) entry which is preliminary data.</text>
</comment>
<protein>
    <submittedName>
        <fullName evidence="2">Glycosyltransferase family 2 protein</fullName>
    </submittedName>
</protein>
<dbReference type="Gene3D" id="3.90.550.10">
    <property type="entry name" value="Spore Coat Polysaccharide Biosynthesis Protein SpsA, Chain A"/>
    <property type="match status" value="1"/>
</dbReference>
<organism evidence="2 3">
    <name type="scientific">Lactobacillus delbrueckii subsp. lactis</name>
    <dbReference type="NCBI Taxonomy" id="29397"/>
    <lineage>
        <taxon>Bacteria</taxon>
        <taxon>Bacillati</taxon>
        <taxon>Bacillota</taxon>
        <taxon>Bacilli</taxon>
        <taxon>Lactobacillales</taxon>
        <taxon>Lactobacillaceae</taxon>
        <taxon>Lactobacillus</taxon>
    </lineage>
</organism>
<dbReference type="RefSeq" id="WP_231524720.1">
    <property type="nucleotide sequence ID" value="NZ_JAJNUY010000035.1"/>
</dbReference>
<dbReference type="Pfam" id="PF00535">
    <property type="entry name" value="Glycos_transf_2"/>
    <property type="match status" value="1"/>
</dbReference>
<sequence length="306" mass="35573">MAVGVVVVTFNRLDKLKIALKSFEEQTYKPEYIVVVDNASTDETPEYLKKWKKDQSDYKKYVITTEKNLGGSGGFYTGLEFAQTLSSDWIWVSDDDAFPESNALENAKRYLEGRETSMISAICGEVINQGEIDITHRRNYTERGLTVVTTSIPTEYYSKKEFEVSSFSYVGAIINKKKLKEVGLTRKEYFIWYDDTEHSLRLNKVGKIICVPSIKVHHDVGKESNHILSWKDYYGIRNRADMYKRHFSKKCYYFYCYNSLIKASINDLLGRHREYNKVSRKAIHDAMLNKFGVDALYKPGWKPQNR</sequence>
<dbReference type="CDD" id="cd04185">
    <property type="entry name" value="GT_2_like_b"/>
    <property type="match status" value="1"/>
</dbReference>